<reference evidence="2" key="2">
    <citation type="submission" date="2020-09" db="EMBL/GenBank/DDBJ databases">
        <authorList>
            <person name="Sun Q."/>
            <person name="Kim S."/>
        </authorList>
    </citation>
    <scope>NUCLEOTIDE SEQUENCE</scope>
    <source>
        <strain evidence="2">KCTC 32296</strain>
    </source>
</reference>
<evidence type="ECO:0000313" key="3">
    <source>
        <dbReference type="Proteomes" id="UP000662572"/>
    </source>
</evidence>
<dbReference type="Proteomes" id="UP000662572">
    <property type="component" value="Unassembled WGS sequence"/>
</dbReference>
<keyword evidence="1" id="KW-1133">Transmembrane helix</keyword>
<organism evidence="2 3">
    <name type="scientific">Asticcacaulis endophyticus</name>
    <dbReference type="NCBI Taxonomy" id="1395890"/>
    <lineage>
        <taxon>Bacteria</taxon>
        <taxon>Pseudomonadati</taxon>
        <taxon>Pseudomonadota</taxon>
        <taxon>Alphaproteobacteria</taxon>
        <taxon>Caulobacterales</taxon>
        <taxon>Caulobacteraceae</taxon>
        <taxon>Asticcacaulis</taxon>
    </lineage>
</organism>
<keyword evidence="1" id="KW-0472">Membrane</keyword>
<comment type="caution">
    <text evidence="2">The sequence shown here is derived from an EMBL/GenBank/DDBJ whole genome shotgun (WGS) entry which is preliminary data.</text>
</comment>
<evidence type="ECO:0000313" key="2">
    <source>
        <dbReference type="EMBL" id="GGZ32737.1"/>
    </source>
</evidence>
<dbReference type="RefSeq" id="WP_189486196.1">
    <property type="nucleotide sequence ID" value="NZ_BMZB01000002.1"/>
</dbReference>
<sequence length="193" mass="21095">MNKAISWWMTVFGAFLAATTFLSIVSHAFSVPISHMFTDLIEFYRGLFRPIIDMVQVPFLRLLDALGFHFSVPGWFKDLHILSFIGGGIFARAEAGTPNQGRDPKIWPFAMLLSGLFMGSVGLGILFLLGLPRPIGYFIGSWAGALGRGRAPVGDDIKTTSFEAGNKYIYGREGFAMLIAGIVIFATNATFSS</sequence>
<evidence type="ECO:0000256" key="1">
    <source>
        <dbReference type="SAM" id="Phobius"/>
    </source>
</evidence>
<feature type="transmembrane region" description="Helical" evidence="1">
    <location>
        <begin position="174"/>
        <end position="191"/>
    </location>
</feature>
<proteinExistence type="predicted"/>
<name>A0A918Q3Q0_9CAUL</name>
<accession>A0A918Q3Q0</accession>
<feature type="transmembrane region" description="Helical" evidence="1">
    <location>
        <begin position="106"/>
        <end position="129"/>
    </location>
</feature>
<keyword evidence="3" id="KW-1185">Reference proteome</keyword>
<reference evidence="2" key="1">
    <citation type="journal article" date="2014" name="Int. J. Syst. Evol. Microbiol.">
        <title>Complete genome sequence of Corynebacterium casei LMG S-19264T (=DSM 44701T), isolated from a smear-ripened cheese.</title>
        <authorList>
            <consortium name="US DOE Joint Genome Institute (JGI-PGF)"/>
            <person name="Walter F."/>
            <person name="Albersmeier A."/>
            <person name="Kalinowski J."/>
            <person name="Ruckert C."/>
        </authorList>
    </citation>
    <scope>NUCLEOTIDE SEQUENCE</scope>
    <source>
        <strain evidence="2">KCTC 32296</strain>
    </source>
</reference>
<dbReference type="AlphaFoldDB" id="A0A918Q3Q0"/>
<gene>
    <name evidence="2" type="ORF">GCM10011273_18690</name>
</gene>
<protein>
    <submittedName>
        <fullName evidence="2">Uncharacterized protein</fullName>
    </submittedName>
</protein>
<keyword evidence="1" id="KW-0812">Transmembrane</keyword>
<dbReference type="EMBL" id="BMZB01000002">
    <property type="protein sequence ID" value="GGZ32737.1"/>
    <property type="molecule type" value="Genomic_DNA"/>
</dbReference>